<dbReference type="GO" id="GO:0005886">
    <property type="term" value="C:plasma membrane"/>
    <property type="evidence" value="ECO:0007669"/>
    <property type="project" value="UniProtKB-SubCell"/>
</dbReference>
<organism evidence="8 9">
    <name type="scientific">Acetohalobium arabaticum (strain ATCC 49924 / DSM 5501 / Z-7288)</name>
    <dbReference type="NCBI Taxonomy" id="574087"/>
    <lineage>
        <taxon>Bacteria</taxon>
        <taxon>Bacillati</taxon>
        <taxon>Bacillota</taxon>
        <taxon>Clostridia</taxon>
        <taxon>Halanaerobiales</taxon>
        <taxon>Halobacteroidaceae</taxon>
        <taxon>Acetohalobium</taxon>
    </lineage>
</organism>
<dbReference type="EMBL" id="CP002105">
    <property type="protein sequence ID" value="ADL13199.1"/>
    <property type="molecule type" value="Genomic_DNA"/>
</dbReference>
<dbReference type="Gene3D" id="1.20.1640.10">
    <property type="entry name" value="Multidrug efflux transporter AcrB transmembrane domain"/>
    <property type="match status" value="2"/>
</dbReference>
<evidence type="ECO:0000259" key="7">
    <source>
        <dbReference type="PROSITE" id="PS50156"/>
    </source>
</evidence>
<dbReference type="PROSITE" id="PS50156">
    <property type="entry name" value="SSD"/>
    <property type="match status" value="2"/>
</dbReference>
<feature type="domain" description="SSD" evidence="7">
    <location>
        <begin position="238"/>
        <end position="360"/>
    </location>
</feature>
<dbReference type="InterPro" id="IPR000731">
    <property type="entry name" value="SSD"/>
</dbReference>
<dbReference type="OrthoDB" id="9809027at2"/>
<dbReference type="InterPro" id="IPR004869">
    <property type="entry name" value="MMPL_dom"/>
</dbReference>
<dbReference type="GO" id="GO:0022857">
    <property type="term" value="F:transmembrane transporter activity"/>
    <property type="evidence" value="ECO:0007669"/>
    <property type="project" value="InterPro"/>
</dbReference>
<proteinExistence type="predicted"/>
<feature type="transmembrane region" description="Helical" evidence="6">
    <location>
        <begin position="645"/>
        <end position="663"/>
    </location>
</feature>
<dbReference type="Pfam" id="PF03176">
    <property type="entry name" value="MMPL"/>
    <property type="match status" value="2"/>
</dbReference>
<gene>
    <name evidence="8" type="ordered locus">Acear_1694</name>
</gene>
<feature type="transmembrane region" description="Helical" evidence="6">
    <location>
        <begin position="392"/>
        <end position="409"/>
    </location>
</feature>
<name>D9QRQ8_ACEAZ</name>
<dbReference type="Proteomes" id="UP000001661">
    <property type="component" value="Chromosome"/>
</dbReference>
<reference evidence="8 9" key="1">
    <citation type="journal article" date="2010" name="Stand. Genomic Sci.">
        <title>Complete genome sequence of Acetohalobium arabaticum type strain (Z-7288).</title>
        <authorList>
            <person name="Sikorski J."/>
            <person name="Lapidus A."/>
            <person name="Chertkov O."/>
            <person name="Lucas S."/>
            <person name="Copeland A."/>
            <person name="Glavina Del Rio T."/>
            <person name="Nolan M."/>
            <person name="Tice H."/>
            <person name="Cheng J.F."/>
            <person name="Han C."/>
            <person name="Brambilla E."/>
            <person name="Pitluck S."/>
            <person name="Liolios K."/>
            <person name="Ivanova N."/>
            <person name="Mavromatis K."/>
            <person name="Mikhailova N."/>
            <person name="Pati A."/>
            <person name="Bruce D."/>
            <person name="Detter C."/>
            <person name="Tapia R."/>
            <person name="Goodwin L."/>
            <person name="Chen A."/>
            <person name="Palaniappan K."/>
            <person name="Land M."/>
            <person name="Hauser L."/>
            <person name="Chang Y.J."/>
            <person name="Jeffries C.D."/>
            <person name="Rohde M."/>
            <person name="Goker M."/>
            <person name="Spring S."/>
            <person name="Woyke T."/>
            <person name="Bristow J."/>
            <person name="Eisen J.A."/>
            <person name="Markowitz V."/>
            <person name="Hugenholtz P."/>
            <person name="Kyrpides N.C."/>
            <person name="Klenk H.P."/>
        </authorList>
    </citation>
    <scope>NUCLEOTIDE SEQUENCE [LARGE SCALE GENOMIC DNA]</scope>
    <source>
        <strain evidence="9">ATCC 49924 / DSM 5501 / Z-7288</strain>
    </source>
</reference>
<keyword evidence="3 6" id="KW-0812">Transmembrane</keyword>
<keyword evidence="2" id="KW-1003">Cell membrane</keyword>
<evidence type="ECO:0000256" key="5">
    <source>
        <dbReference type="ARBA" id="ARBA00023136"/>
    </source>
</evidence>
<keyword evidence="4 6" id="KW-1133">Transmembrane helix</keyword>
<feature type="transmembrane region" description="Helical" evidence="6">
    <location>
        <begin position="335"/>
        <end position="358"/>
    </location>
</feature>
<dbReference type="eggNOG" id="COG1033">
    <property type="taxonomic scope" value="Bacteria"/>
</dbReference>
<dbReference type="STRING" id="574087.Acear_1694"/>
<dbReference type="PRINTS" id="PR00702">
    <property type="entry name" value="ACRIFLAVINRP"/>
</dbReference>
<evidence type="ECO:0000256" key="4">
    <source>
        <dbReference type="ARBA" id="ARBA00022989"/>
    </source>
</evidence>
<dbReference type="InterPro" id="IPR050545">
    <property type="entry name" value="Mycobact_MmpL"/>
</dbReference>
<dbReference type="AlphaFoldDB" id="D9QRQ8"/>
<dbReference type="InterPro" id="IPR001036">
    <property type="entry name" value="Acrflvin-R"/>
</dbReference>
<keyword evidence="9" id="KW-1185">Reference proteome</keyword>
<dbReference type="NCBIfam" id="TIGR00921">
    <property type="entry name" value="2A067"/>
    <property type="match status" value="1"/>
</dbReference>
<dbReference type="HOGENOM" id="CLU_008861_1_1_9"/>
<dbReference type="SUPFAM" id="SSF82866">
    <property type="entry name" value="Multidrug efflux transporter AcrB transmembrane domain"/>
    <property type="match status" value="2"/>
</dbReference>
<keyword evidence="5 6" id="KW-0472">Membrane</keyword>
<feature type="transmembrane region" description="Helical" evidence="6">
    <location>
        <begin position="594"/>
        <end position="612"/>
    </location>
</feature>
<feature type="transmembrane region" description="Helical" evidence="6">
    <location>
        <begin position="12"/>
        <end position="31"/>
    </location>
</feature>
<sequence>MKFIKDIVHKYPKGIIAITILITIFFAYQAADIQINTDIKKMFPEGDPVVDTFDRVSERYGGAEYVVLMLQDENIMDRESLGHIDEITTKMEEIEGVNKAQSITNIEEIRGQGFTVEVGDFIKDLPATGEEAKQLADKALTKERYLGTLISKDLKAATIIAQLKPDSDQQHVVSKVKEIRTEADLTEESYLTGNPVLTKTMADNMKSDILKLFPFVSVVVMGILFTSFRSLRGILLPIIVVLLSVIWTVGFVAWLGKTLSIVSTVLPVLLVSVGSAYAIHFLARFYEDQLEGLSKSEAITESILKVGIAIIMAGVTTIVGFSSLGLSELTIIKDFGLFTAVGVFVALVMSITFLPAVLELMRSPKRFQAAEKRPLLDRIFSLLFKTVKKHNSLVIIVVIVISTLSLWVAPQIQPETNYITFFQQNSEIRQANRLVNSKFGGSDSLEIIIDTEETDGIEDPEFLQKVDKLQAQLEELELLSNTMSVVDLLEEENQALNEGKEEYNRLPKRGIAQYLLLLSSDDDDLLEDYIDFDHREVRIRTMTANAGSKKTERTLTKVTELVNNQFSSDEYKVTITGIPVLRNTLTDMIVSSQIRSLLASIVFAFIITSILLKSPVKGFVCSFPIAVTVLLNFGLMGWTAIPLNVATSMIASIAVGVGVDYSIHCYTRYQEEREKGVSIMESLQVAIRTIGRANYFNATAVTAGFLVLLFSSFPPLRTFGLLTSITMVVSFLGAMVLLPSLVIVGQRITEALSGDDDVTLNN</sequence>
<dbReference type="PANTHER" id="PTHR33406">
    <property type="entry name" value="MEMBRANE PROTEIN MJ1562-RELATED"/>
    <property type="match status" value="1"/>
</dbReference>
<evidence type="ECO:0000313" key="9">
    <source>
        <dbReference type="Proteomes" id="UP000001661"/>
    </source>
</evidence>
<feature type="transmembrane region" description="Helical" evidence="6">
    <location>
        <begin position="235"/>
        <end position="255"/>
    </location>
</feature>
<feature type="transmembrane region" description="Helical" evidence="6">
    <location>
        <begin position="303"/>
        <end position="323"/>
    </location>
</feature>
<feature type="transmembrane region" description="Helical" evidence="6">
    <location>
        <begin position="719"/>
        <end position="744"/>
    </location>
</feature>
<dbReference type="KEGG" id="aar:Acear_1694"/>
<evidence type="ECO:0000256" key="2">
    <source>
        <dbReference type="ARBA" id="ARBA00022475"/>
    </source>
</evidence>
<accession>D9QRQ8</accession>
<evidence type="ECO:0000256" key="6">
    <source>
        <dbReference type="SAM" id="Phobius"/>
    </source>
</evidence>
<feature type="transmembrane region" description="Helical" evidence="6">
    <location>
        <begin position="619"/>
        <end position="639"/>
    </location>
</feature>
<comment type="subcellular location">
    <subcellularLocation>
        <location evidence="1">Cell membrane</location>
        <topology evidence="1">Multi-pass membrane protein</topology>
    </subcellularLocation>
</comment>
<evidence type="ECO:0000256" key="1">
    <source>
        <dbReference type="ARBA" id="ARBA00004651"/>
    </source>
</evidence>
<dbReference type="PANTHER" id="PTHR33406:SF13">
    <property type="entry name" value="MEMBRANE PROTEIN YDFJ"/>
    <property type="match status" value="1"/>
</dbReference>
<dbReference type="RefSeq" id="WP_013278644.1">
    <property type="nucleotide sequence ID" value="NC_014378.1"/>
</dbReference>
<evidence type="ECO:0000313" key="8">
    <source>
        <dbReference type="EMBL" id="ADL13199.1"/>
    </source>
</evidence>
<protein>
    <submittedName>
        <fullName evidence="8">Efflux transporter, hydrophobe/amphiphile efflux-3 (HAE3) family</fullName>
    </submittedName>
</protein>
<feature type="transmembrane region" description="Helical" evidence="6">
    <location>
        <begin position="261"/>
        <end position="283"/>
    </location>
</feature>
<feature type="transmembrane region" description="Helical" evidence="6">
    <location>
        <begin position="209"/>
        <end position="228"/>
    </location>
</feature>
<evidence type="ECO:0000256" key="3">
    <source>
        <dbReference type="ARBA" id="ARBA00022692"/>
    </source>
</evidence>
<feature type="transmembrane region" description="Helical" evidence="6">
    <location>
        <begin position="695"/>
        <end position="713"/>
    </location>
</feature>
<feature type="domain" description="SSD" evidence="7">
    <location>
        <begin position="618"/>
        <end position="744"/>
    </location>
</feature>